<feature type="compositionally biased region" description="Polar residues" evidence="1">
    <location>
        <begin position="111"/>
        <end position="121"/>
    </location>
</feature>
<organism evidence="2 3">
    <name type="scientific">Portunus trituberculatus</name>
    <name type="common">Swimming crab</name>
    <name type="synonym">Neptunus trituberculatus</name>
    <dbReference type="NCBI Taxonomy" id="210409"/>
    <lineage>
        <taxon>Eukaryota</taxon>
        <taxon>Metazoa</taxon>
        <taxon>Ecdysozoa</taxon>
        <taxon>Arthropoda</taxon>
        <taxon>Crustacea</taxon>
        <taxon>Multicrustacea</taxon>
        <taxon>Malacostraca</taxon>
        <taxon>Eumalacostraca</taxon>
        <taxon>Eucarida</taxon>
        <taxon>Decapoda</taxon>
        <taxon>Pleocyemata</taxon>
        <taxon>Brachyura</taxon>
        <taxon>Eubrachyura</taxon>
        <taxon>Portunoidea</taxon>
        <taxon>Portunidae</taxon>
        <taxon>Portuninae</taxon>
        <taxon>Portunus</taxon>
    </lineage>
</organism>
<feature type="region of interest" description="Disordered" evidence="1">
    <location>
        <begin position="89"/>
        <end position="121"/>
    </location>
</feature>
<gene>
    <name evidence="2" type="ORF">E2C01_060007</name>
</gene>
<name>A0A5B7H128_PORTR</name>
<evidence type="ECO:0000313" key="2">
    <source>
        <dbReference type="EMBL" id="MPC65870.1"/>
    </source>
</evidence>
<sequence length="121" mass="13775">MLRDSRSQAYVTRQSLPEPFGLRVVNLMMDVSIDPTPVSSFRLPRDGYWQLPWTYSHLRDRRAQTLLARLRIGHTYLTALRRHMTIAVAAPKENPPPSMDRSTMVAPEVSVQPSETPSVSD</sequence>
<dbReference type="Proteomes" id="UP000324222">
    <property type="component" value="Unassembled WGS sequence"/>
</dbReference>
<evidence type="ECO:0000313" key="3">
    <source>
        <dbReference type="Proteomes" id="UP000324222"/>
    </source>
</evidence>
<keyword evidence="3" id="KW-1185">Reference proteome</keyword>
<dbReference type="EMBL" id="VSRR010023942">
    <property type="protein sequence ID" value="MPC65870.1"/>
    <property type="molecule type" value="Genomic_DNA"/>
</dbReference>
<protein>
    <submittedName>
        <fullName evidence="2">Uncharacterized protein</fullName>
    </submittedName>
</protein>
<reference evidence="2 3" key="1">
    <citation type="submission" date="2019-05" db="EMBL/GenBank/DDBJ databases">
        <title>Another draft genome of Portunus trituberculatus and its Hox gene families provides insights of decapod evolution.</title>
        <authorList>
            <person name="Jeong J.-H."/>
            <person name="Song I."/>
            <person name="Kim S."/>
            <person name="Choi T."/>
            <person name="Kim D."/>
            <person name="Ryu S."/>
            <person name="Kim W."/>
        </authorList>
    </citation>
    <scope>NUCLEOTIDE SEQUENCE [LARGE SCALE GENOMIC DNA]</scope>
    <source>
        <tissue evidence="2">Muscle</tissue>
    </source>
</reference>
<proteinExistence type="predicted"/>
<evidence type="ECO:0000256" key="1">
    <source>
        <dbReference type="SAM" id="MobiDB-lite"/>
    </source>
</evidence>
<dbReference type="AlphaFoldDB" id="A0A5B7H128"/>
<comment type="caution">
    <text evidence="2">The sequence shown here is derived from an EMBL/GenBank/DDBJ whole genome shotgun (WGS) entry which is preliminary data.</text>
</comment>
<accession>A0A5B7H128</accession>